<reference evidence="4 5" key="1">
    <citation type="submission" date="2021-04" db="EMBL/GenBank/DDBJ databases">
        <title>Paenibacillus sp. DLE-14 whole genome sequence.</title>
        <authorList>
            <person name="Ham Y.J."/>
        </authorList>
    </citation>
    <scope>NUCLEOTIDE SEQUENCE [LARGE SCALE GENOMIC DNA]</scope>
    <source>
        <strain evidence="4 5">DLE-14</strain>
    </source>
</reference>
<evidence type="ECO:0000259" key="3">
    <source>
        <dbReference type="PROSITE" id="PS50110"/>
    </source>
</evidence>
<evidence type="ECO:0000313" key="4">
    <source>
        <dbReference type="EMBL" id="MBP3965861.1"/>
    </source>
</evidence>
<dbReference type="Pfam" id="PF00072">
    <property type="entry name" value="Response_reg"/>
    <property type="match status" value="1"/>
</dbReference>
<keyword evidence="1" id="KW-0597">Phosphoprotein</keyword>
<keyword evidence="5" id="KW-1185">Reference proteome</keyword>
<organism evidence="4 5">
    <name type="scientific">Paenibacillus lignilyticus</name>
    <dbReference type="NCBI Taxonomy" id="1172615"/>
    <lineage>
        <taxon>Bacteria</taxon>
        <taxon>Bacillati</taxon>
        <taxon>Bacillota</taxon>
        <taxon>Bacilli</taxon>
        <taxon>Bacillales</taxon>
        <taxon>Paenibacillaceae</taxon>
        <taxon>Paenibacillus</taxon>
    </lineage>
</organism>
<dbReference type="PANTHER" id="PTHR45339:SF3">
    <property type="entry name" value="HISTIDINE KINASE"/>
    <property type="match status" value="1"/>
</dbReference>
<comment type="caution">
    <text evidence="4">The sequence shown here is derived from an EMBL/GenBank/DDBJ whole genome shotgun (WGS) entry which is preliminary data.</text>
</comment>
<dbReference type="Gene3D" id="3.40.50.2300">
    <property type="match status" value="1"/>
</dbReference>
<dbReference type="InterPro" id="IPR001789">
    <property type="entry name" value="Sig_transdc_resp-reg_receiver"/>
</dbReference>
<evidence type="ECO:0000313" key="5">
    <source>
        <dbReference type="Proteomes" id="UP000673394"/>
    </source>
</evidence>
<dbReference type="RefSeq" id="WP_210662593.1">
    <property type="nucleotide sequence ID" value="NZ_JAGKSP010000013.1"/>
</dbReference>
<comment type="caution">
    <text evidence="2">Lacks conserved residue(s) required for the propagation of feature annotation.</text>
</comment>
<dbReference type="Proteomes" id="UP000673394">
    <property type="component" value="Unassembled WGS sequence"/>
</dbReference>
<feature type="domain" description="Response regulatory" evidence="3">
    <location>
        <begin position="18"/>
        <end position="134"/>
    </location>
</feature>
<proteinExistence type="predicted"/>
<dbReference type="SMART" id="SM00448">
    <property type="entry name" value="REC"/>
    <property type="match status" value="1"/>
</dbReference>
<dbReference type="SUPFAM" id="SSF52172">
    <property type="entry name" value="CheY-like"/>
    <property type="match status" value="1"/>
</dbReference>
<protein>
    <submittedName>
        <fullName evidence="4">Response regulator</fullName>
    </submittedName>
</protein>
<evidence type="ECO:0000256" key="1">
    <source>
        <dbReference type="ARBA" id="ARBA00022553"/>
    </source>
</evidence>
<gene>
    <name evidence="4" type="ORF">I8J30_24375</name>
</gene>
<dbReference type="CDD" id="cd17546">
    <property type="entry name" value="REC_hyHK_CKI1_RcsC-like"/>
    <property type="match status" value="1"/>
</dbReference>
<name>A0ABS5CJ65_9BACL</name>
<accession>A0ABS5CJ65</accession>
<sequence>MSNTLSRNRVFHVLKHARILFVDVNEISYKNARTILMEMEMTIDLAKSGAEAMEMALQKRYDAILLNTEMPALDVQLAAHQLRELDSGRRVPIIAMTTNPIRGKDKQKENMEMDAYLSKPIEPIRLLCVLRRVILSSSYHQSYHSDGIFDL</sequence>
<dbReference type="EMBL" id="JAGKSP010000013">
    <property type="protein sequence ID" value="MBP3965861.1"/>
    <property type="molecule type" value="Genomic_DNA"/>
</dbReference>
<evidence type="ECO:0000256" key="2">
    <source>
        <dbReference type="PROSITE-ProRule" id="PRU00169"/>
    </source>
</evidence>
<dbReference type="InterPro" id="IPR011006">
    <property type="entry name" value="CheY-like_superfamily"/>
</dbReference>
<dbReference type="PANTHER" id="PTHR45339">
    <property type="entry name" value="HYBRID SIGNAL TRANSDUCTION HISTIDINE KINASE J"/>
    <property type="match status" value="1"/>
</dbReference>
<dbReference type="PROSITE" id="PS50110">
    <property type="entry name" value="RESPONSE_REGULATORY"/>
    <property type="match status" value="1"/>
</dbReference>